<dbReference type="RefSeq" id="WP_068940965.1">
    <property type="nucleotide sequence ID" value="NZ_JAVDUG010000004.1"/>
</dbReference>
<evidence type="ECO:0000313" key="2">
    <source>
        <dbReference type="Proteomes" id="UP001266807"/>
    </source>
</evidence>
<name>A0ABU1QIB9_9BACL</name>
<comment type="caution">
    <text evidence="1">The sequence shown here is derived from an EMBL/GenBank/DDBJ whole genome shotgun (WGS) entry which is preliminary data.</text>
</comment>
<proteinExistence type="predicted"/>
<organism evidence="1 2">
    <name type="scientific">Paenibacillus peoriae</name>
    <dbReference type="NCBI Taxonomy" id="59893"/>
    <lineage>
        <taxon>Bacteria</taxon>
        <taxon>Bacillati</taxon>
        <taxon>Bacillota</taxon>
        <taxon>Bacilli</taxon>
        <taxon>Bacillales</taxon>
        <taxon>Paenibacillaceae</taxon>
        <taxon>Paenibacillus</taxon>
    </lineage>
</organism>
<protein>
    <submittedName>
        <fullName evidence="1">Glycosyltransferase</fullName>
    </submittedName>
</protein>
<dbReference type="Proteomes" id="UP001266807">
    <property type="component" value="Unassembled WGS sequence"/>
</dbReference>
<dbReference type="EMBL" id="JAVDUG010000004">
    <property type="protein sequence ID" value="MDR6779378.1"/>
    <property type="molecule type" value="Genomic_DNA"/>
</dbReference>
<evidence type="ECO:0000313" key="1">
    <source>
        <dbReference type="EMBL" id="MDR6779378.1"/>
    </source>
</evidence>
<sequence length="64" mass="7434">MLYVNKRSKMICATIKEVKCPEDIFGVGKSPVTEGMIKFEIDNFLKEDFRRVTTKEFKDSLKSL</sequence>
<gene>
    <name evidence="1" type="ORF">J2W98_003658</name>
</gene>
<keyword evidence="2" id="KW-1185">Reference proteome</keyword>
<reference evidence="1 2" key="1">
    <citation type="submission" date="2023-07" db="EMBL/GenBank/DDBJ databases">
        <title>Sorghum-associated microbial communities from plants grown in Nebraska, USA.</title>
        <authorList>
            <person name="Schachtman D."/>
        </authorList>
    </citation>
    <scope>NUCLEOTIDE SEQUENCE [LARGE SCALE GENOMIC DNA]</scope>
    <source>
        <strain evidence="1 2">BE143</strain>
    </source>
</reference>
<accession>A0ABU1QIB9</accession>